<keyword evidence="3" id="KW-1185">Reference proteome</keyword>
<protein>
    <submittedName>
        <fullName evidence="2">Uncharacterized protein</fullName>
    </submittedName>
</protein>
<evidence type="ECO:0000256" key="1">
    <source>
        <dbReference type="SAM" id="MobiDB-lite"/>
    </source>
</evidence>
<reference evidence="2" key="1">
    <citation type="journal article" date="2021" name="Nat. Commun.">
        <title>Genetic determinants of endophytism in the Arabidopsis root mycobiome.</title>
        <authorList>
            <person name="Mesny F."/>
            <person name="Miyauchi S."/>
            <person name="Thiergart T."/>
            <person name="Pickel B."/>
            <person name="Atanasova L."/>
            <person name="Karlsson M."/>
            <person name="Huettel B."/>
            <person name="Barry K.W."/>
            <person name="Haridas S."/>
            <person name="Chen C."/>
            <person name="Bauer D."/>
            <person name="Andreopoulos W."/>
            <person name="Pangilinan J."/>
            <person name="LaButti K."/>
            <person name="Riley R."/>
            <person name="Lipzen A."/>
            <person name="Clum A."/>
            <person name="Drula E."/>
            <person name="Henrissat B."/>
            <person name="Kohler A."/>
            <person name="Grigoriev I.V."/>
            <person name="Martin F.M."/>
            <person name="Hacquard S."/>
        </authorList>
    </citation>
    <scope>NUCLEOTIDE SEQUENCE</scope>
    <source>
        <strain evidence="2">MPI-CAGE-AT-0021</strain>
    </source>
</reference>
<evidence type="ECO:0000313" key="2">
    <source>
        <dbReference type="EMBL" id="KAH7160186.1"/>
    </source>
</evidence>
<sequence>MTAPGKAGNKWNPREEDQGSQPYIVHVVLGRWWYECRTRYLSPAQRPTCLRDAVRKETLQKTKDGVPRRGACPRTTQQMGNAPTHDRARGRRGNVKDKQAARTQKAERRKREKEPNAINLPANLSQTSYSTNRFGRRWNRRPPAPPPPILHRQSCLQPERVRAHKCNSEAPSPYQTSLAIDKKRSQLWGSVCSTSHRTGASLR</sequence>
<gene>
    <name evidence="2" type="ORF">B0J13DRAFT_519602</name>
</gene>
<accession>A0A9P9FE98</accession>
<evidence type="ECO:0000313" key="3">
    <source>
        <dbReference type="Proteomes" id="UP000717696"/>
    </source>
</evidence>
<feature type="region of interest" description="Disordered" evidence="1">
    <location>
        <begin position="59"/>
        <end position="117"/>
    </location>
</feature>
<organism evidence="2 3">
    <name type="scientific">Dactylonectria estremocensis</name>
    <dbReference type="NCBI Taxonomy" id="1079267"/>
    <lineage>
        <taxon>Eukaryota</taxon>
        <taxon>Fungi</taxon>
        <taxon>Dikarya</taxon>
        <taxon>Ascomycota</taxon>
        <taxon>Pezizomycotina</taxon>
        <taxon>Sordariomycetes</taxon>
        <taxon>Hypocreomycetidae</taxon>
        <taxon>Hypocreales</taxon>
        <taxon>Nectriaceae</taxon>
        <taxon>Dactylonectria</taxon>
    </lineage>
</organism>
<comment type="caution">
    <text evidence="2">The sequence shown here is derived from an EMBL/GenBank/DDBJ whole genome shotgun (WGS) entry which is preliminary data.</text>
</comment>
<dbReference type="Proteomes" id="UP000717696">
    <property type="component" value="Unassembled WGS sequence"/>
</dbReference>
<dbReference type="EMBL" id="JAGMUU010000002">
    <property type="protein sequence ID" value="KAH7160186.1"/>
    <property type="molecule type" value="Genomic_DNA"/>
</dbReference>
<dbReference type="AlphaFoldDB" id="A0A9P9FE98"/>
<feature type="compositionally biased region" description="Basic and acidic residues" evidence="1">
    <location>
        <begin position="94"/>
        <end position="106"/>
    </location>
</feature>
<name>A0A9P9FE98_9HYPO</name>
<proteinExistence type="predicted"/>